<keyword evidence="1" id="KW-0472">Membrane</keyword>
<dbReference type="PANTHER" id="PTHR37451">
    <property type="entry name" value="MARVEL DOMAIN"/>
    <property type="match status" value="1"/>
</dbReference>
<evidence type="ECO:0008006" key="4">
    <source>
        <dbReference type="Google" id="ProtNLM"/>
    </source>
</evidence>
<feature type="transmembrane region" description="Helical" evidence="1">
    <location>
        <begin position="83"/>
        <end position="105"/>
    </location>
</feature>
<dbReference type="PANTHER" id="PTHR37451:SF4">
    <property type="entry name" value="MARVEL DOMAIN-CONTAINING PROTEIN"/>
    <property type="match status" value="1"/>
</dbReference>
<dbReference type="Proteomes" id="UP000799291">
    <property type="component" value="Unassembled WGS sequence"/>
</dbReference>
<sequence length="213" mass="23281">MAGSGYSVVPVQKAFMALRIIQLILGLAVLGLSCYPVSLTSGYYYSYVFEPGAMGIFAGIATLIFAIYWFVAASNVKLYNYWAFFAVEFFVWVMWLTTFALYASFVSSSLSGMGDYGVSSSYSGSGSGDNTVCYAGYCVSYKRDLMKRYTGTDPVSGTIYTALALSVINFLIFSTTLILYTINMVRHRSNEANVDAVRNGQIDSGPHANELKA</sequence>
<organism evidence="2 3">
    <name type="scientific">Lentithecium fluviatile CBS 122367</name>
    <dbReference type="NCBI Taxonomy" id="1168545"/>
    <lineage>
        <taxon>Eukaryota</taxon>
        <taxon>Fungi</taxon>
        <taxon>Dikarya</taxon>
        <taxon>Ascomycota</taxon>
        <taxon>Pezizomycotina</taxon>
        <taxon>Dothideomycetes</taxon>
        <taxon>Pleosporomycetidae</taxon>
        <taxon>Pleosporales</taxon>
        <taxon>Massarineae</taxon>
        <taxon>Lentitheciaceae</taxon>
        <taxon>Lentithecium</taxon>
    </lineage>
</organism>
<feature type="transmembrane region" description="Helical" evidence="1">
    <location>
        <begin position="20"/>
        <end position="45"/>
    </location>
</feature>
<dbReference type="AlphaFoldDB" id="A0A6G1J214"/>
<evidence type="ECO:0000313" key="3">
    <source>
        <dbReference type="Proteomes" id="UP000799291"/>
    </source>
</evidence>
<evidence type="ECO:0000313" key="2">
    <source>
        <dbReference type="EMBL" id="KAF2684250.1"/>
    </source>
</evidence>
<keyword evidence="1" id="KW-1133">Transmembrane helix</keyword>
<dbReference type="EMBL" id="MU005582">
    <property type="protein sequence ID" value="KAF2684250.1"/>
    <property type="molecule type" value="Genomic_DNA"/>
</dbReference>
<protein>
    <recommendedName>
        <fullName evidence="4">MARVEL domain-containing protein</fullName>
    </recommendedName>
</protein>
<name>A0A6G1J214_9PLEO</name>
<dbReference type="OrthoDB" id="5325022at2759"/>
<feature type="transmembrane region" description="Helical" evidence="1">
    <location>
        <begin position="51"/>
        <end position="71"/>
    </location>
</feature>
<proteinExistence type="predicted"/>
<keyword evidence="3" id="KW-1185">Reference proteome</keyword>
<accession>A0A6G1J214</accession>
<gene>
    <name evidence="2" type="ORF">K458DRAFT_39236</name>
</gene>
<reference evidence="2" key="1">
    <citation type="journal article" date="2020" name="Stud. Mycol.">
        <title>101 Dothideomycetes genomes: a test case for predicting lifestyles and emergence of pathogens.</title>
        <authorList>
            <person name="Haridas S."/>
            <person name="Albert R."/>
            <person name="Binder M."/>
            <person name="Bloem J."/>
            <person name="Labutti K."/>
            <person name="Salamov A."/>
            <person name="Andreopoulos B."/>
            <person name="Baker S."/>
            <person name="Barry K."/>
            <person name="Bills G."/>
            <person name="Bluhm B."/>
            <person name="Cannon C."/>
            <person name="Castanera R."/>
            <person name="Culley D."/>
            <person name="Daum C."/>
            <person name="Ezra D."/>
            <person name="Gonzalez J."/>
            <person name="Henrissat B."/>
            <person name="Kuo A."/>
            <person name="Liang C."/>
            <person name="Lipzen A."/>
            <person name="Lutzoni F."/>
            <person name="Magnuson J."/>
            <person name="Mondo S."/>
            <person name="Nolan M."/>
            <person name="Ohm R."/>
            <person name="Pangilinan J."/>
            <person name="Park H.-J."/>
            <person name="Ramirez L."/>
            <person name="Alfaro M."/>
            <person name="Sun H."/>
            <person name="Tritt A."/>
            <person name="Yoshinaga Y."/>
            <person name="Zwiers L.-H."/>
            <person name="Turgeon B."/>
            <person name="Goodwin S."/>
            <person name="Spatafora J."/>
            <person name="Crous P."/>
            <person name="Grigoriev I."/>
        </authorList>
    </citation>
    <scope>NUCLEOTIDE SEQUENCE</scope>
    <source>
        <strain evidence="2">CBS 122367</strain>
    </source>
</reference>
<keyword evidence="1" id="KW-0812">Transmembrane</keyword>
<feature type="transmembrane region" description="Helical" evidence="1">
    <location>
        <begin position="159"/>
        <end position="180"/>
    </location>
</feature>
<evidence type="ECO:0000256" key="1">
    <source>
        <dbReference type="SAM" id="Phobius"/>
    </source>
</evidence>